<keyword evidence="7" id="KW-1185">Reference proteome</keyword>
<evidence type="ECO:0000256" key="2">
    <source>
        <dbReference type="ARBA" id="ARBA00023125"/>
    </source>
</evidence>
<dbReference type="CDD" id="cd05013">
    <property type="entry name" value="SIS_RpiR"/>
    <property type="match status" value="1"/>
</dbReference>
<proteinExistence type="predicted"/>
<dbReference type="InterPro" id="IPR035472">
    <property type="entry name" value="RpiR-like_SIS"/>
</dbReference>
<feature type="domain" description="HTH rpiR-type" evidence="4">
    <location>
        <begin position="4"/>
        <end position="80"/>
    </location>
</feature>
<evidence type="ECO:0000313" key="7">
    <source>
        <dbReference type="Proteomes" id="UP000752012"/>
    </source>
</evidence>
<dbReference type="InterPro" id="IPR001347">
    <property type="entry name" value="SIS_dom"/>
</dbReference>
<dbReference type="RefSeq" id="WP_168005103.1">
    <property type="nucleotide sequence ID" value="NZ_JAATHJ010000004.1"/>
</dbReference>
<dbReference type="PANTHER" id="PTHR30514">
    <property type="entry name" value="GLUCOKINASE"/>
    <property type="match status" value="1"/>
</dbReference>
<dbReference type="EMBL" id="JAATHJ010000004">
    <property type="protein sequence ID" value="NJP36815.1"/>
    <property type="molecule type" value="Genomic_DNA"/>
</dbReference>
<dbReference type="InterPro" id="IPR000281">
    <property type="entry name" value="HTH_RpiR"/>
</dbReference>
<dbReference type="GO" id="GO:0003700">
    <property type="term" value="F:DNA-binding transcription factor activity"/>
    <property type="evidence" value="ECO:0007669"/>
    <property type="project" value="InterPro"/>
</dbReference>
<dbReference type="InterPro" id="IPR036388">
    <property type="entry name" value="WH-like_DNA-bd_sf"/>
</dbReference>
<dbReference type="PROSITE" id="PS51071">
    <property type="entry name" value="HTH_RPIR"/>
    <property type="match status" value="1"/>
</dbReference>
<dbReference type="Gene3D" id="1.10.10.10">
    <property type="entry name" value="Winged helix-like DNA-binding domain superfamily/Winged helix DNA-binding domain"/>
    <property type="match status" value="1"/>
</dbReference>
<dbReference type="InterPro" id="IPR009057">
    <property type="entry name" value="Homeodomain-like_sf"/>
</dbReference>
<evidence type="ECO:0000256" key="3">
    <source>
        <dbReference type="ARBA" id="ARBA00023163"/>
    </source>
</evidence>
<dbReference type="InterPro" id="IPR047640">
    <property type="entry name" value="RpiR-like"/>
</dbReference>
<keyword evidence="2" id="KW-0238">DNA-binding</keyword>
<feature type="domain" description="SIS" evidence="5">
    <location>
        <begin position="127"/>
        <end position="271"/>
    </location>
</feature>
<dbReference type="Pfam" id="PF01418">
    <property type="entry name" value="HTH_6"/>
    <property type="match status" value="1"/>
</dbReference>
<dbReference type="GO" id="GO:1901135">
    <property type="term" value="P:carbohydrate derivative metabolic process"/>
    <property type="evidence" value="ECO:0007669"/>
    <property type="project" value="InterPro"/>
</dbReference>
<keyword evidence="3" id="KW-0804">Transcription</keyword>
<comment type="caution">
    <text evidence="6">The sequence shown here is derived from an EMBL/GenBank/DDBJ whole genome shotgun (WGS) entry which is preliminary data.</text>
</comment>
<evidence type="ECO:0000256" key="1">
    <source>
        <dbReference type="ARBA" id="ARBA00023015"/>
    </source>
</evidence>
<dbReference type="Gene3D" id="3.40.50.10490">
    <property type="entry name" value="Glucose-6-phosphate isomerase like protein, domain 1"/>
    <property type="match status" value="1"/>
</dbReference>
<dbReference type="AlphaFoldDB" id="A0A969PMA5"/>
<dbReference type="SUPFAM" id="SSF46689">
    <property type="entry name" value="Homeodomain-like"/>
    <property type="match status" value="1"/>
</dbReference>
<dbReference type="PROSITE" id="PS51464">
    <property type="entry name" value="SIS"/>
    <property type="match status" value="1"/>
</dbReference>
<dbReference type="GO" id="GO:0097367">
    <property type="term" value="F:carbohydrate derivative binding"/>
    <property type="evidence" value="ECO:0007669"/>
    <property type="project" value="InterPro"/>
</dbReference>
<reference evidence="6 7" key="1">
    <citation type="submission" date="2020-03" db="EMBL/GenBank/DDBJ databases">
        <title>Assessment of the enzymatic potential of alkaline-tolerant lipase obtained from Bacillus luteus H11 (technogenic soil) for the bioremediation of saline soils contaminated with petroleum substances.</title>
        <authorList>
            <person name="Kalwasinska A."/>
        </authorList>
    </citation>
    <scope>NUCLEOTIDE SEQUENCE [LARGE SCALE GENOMIC DNA]</scope>
    <source>
        <strain evidence="6 7">H11</strain>
    </source>
</reference>
<organism evidence="6 7">
    <name type="scientific">Alkalicoccus luteus</name>
    <dbReference type="NCBI Taxonomy" id="1237094"/>
    <lineage>
        <taxon>Bacteria</taxon>
        <taxon>Bacillati</taxon>
        <taxon>Bacillota</taxon>
        <taxon>Bacilli</taxon>
        <taxon>Bacillales</taxon>
        <taxon>Bacillaceae</taxon>
        <taxon>Alkalicoccus</taxon>
    </lineage>
</organism>
<dbReference type="Proteomes" id="UP000752012">
    <property type="component" value="Unassembled WGS sequence"/>
</dbReference>
<dbReference type="Pfam" id="PF01380">
    <property type="entry name" value="SIS"/>
    <property type="match status" value="1"/>
</dbReference>
<evidence type="ECO:0000259" key="4">
    <source>
        <dbReference type="PROSITE" id="PS51071"/>
    </source>
</evidence>
<sequence>MTEIDVYARISRAQEELSKSHKKIARYLVEHRESAPFLTASRLAQNAEVGEATVIRFATVLGYKGYTDLQRHLQEALTKKYTSAEVLKRTTSGREASQETISEILHDDMQNLQTTTEQVDPEEFEAIVKELIEADRIYIVAYRSAASIGSYLAFYLDLVLQNTELIEEADGVSEHLLDITENDVVIGLGFARYTKRTVEVMKYVKQRGANTIVMTDHLLSPLYPYGNKHLITATEINSFIDSFAAPMSVASALITALTRAEHDKVARRLEELESLWETFDVFHDGGK</sequence>
<accession>A0A969PMA5</accession>
<protein>
    <submittedName>
        <fullName evidence="6">MurR/RpiR family transcriptional regulator</fullName>
    </submittedName>
</protein>
<dbReference type="SUPFAM" id="SSF53697">
    <property type="entry name" value="SIS domain"/>
    <property type="match status" value="1"/>
</dbReference>
<name>A0A969PMA5_9BACI</name>
<dbReference type="InterPro" id="IPR046348">
    <property type="entry name" value="SIS_dom_sf"/>
</dbReference>
<keyword evidence="1" id="KW-0805">Transcription regulation</keyword>
<gene>
    <name evidence="6" type="ORF">HCN83_04365</name>
</gene>
<evidence type="ECO:0000313" key="6">
    <source>
        <dbReference type="EMBL" id="NJP36815.1"/>
    </source>
</evidence>
<dbReference type="PANTHER" id="PTHR30514:SF18">
    <property type="entry name" value="RPIR-FAMILY TRANSCRIPTIONAL REGULATOR"/>
    <property type="match status" value="1"/>
</dbReference>
<dbReference type="GO" id="GO:0003677">
    <property type="term" value="F:DNA binding"/>
    <property type="evidence" value="ECO:0007669"/>
    <property type="project" value="UniProtKB-KW"/>
</dbReference>
<evidence type="ECO:0000259" key="5">
    <source>
        <dbReference type="PROSITE" id="PS51464"/>
    </source>
</evidence>